<name>A0A8S5Q9B8_9CAUD</name>
<protein>
    <submittedName>
        <fullName evidence="1">Uncharacterized protein</fullName>
    </submittedName>
</protein>
<accession>A0A8S5Q9B8</accession>
<sequence>MDFERYGDVRVVEVKRVAGYQQMTMEGGNGD</sequence>
<dbReference type="EMBL" id="BK015598">
    <property type="protein sequence ID" value="DAE15076.1"/>
    <property type="molecule type" value="Genomic_DNA"/>
</dbReference>
<evidence type="ECO:0000313" key="1">
    <source>
        <dbReference type="EMBL" id="DAE15076.1"/>
    </source>
</evidence>
<organism evidence="1">
    <name type="scientific">Siphoviridae sp. cty3u30</name>
    <dbReference type="NCBI Taxonomy" id="2825744"/>
    <lineage>
        <taxon>Viruses</taxon>
        <taxon>Duplodnaviria</taxon>
        <taxon>Heunggongvirae</taxon>
        <taxon>Uroviricota</taxon>
        <taxon>Caudoviricetes</taxon>
    </lineage>
</organism>
<reference evidence="1" key="1">
    <citation type="journal article" date="2021" name="Proc. Natl. Acad. Sci. U.S.A.">
        <title>A Catalog of Tens of Thousands of Viruses from Human Metagenomes Reveals Hidden Associations with Chronic Diseases.</title>
        <authorList>
            <person name="Tisza M.J."/>
            <person name="Buck C.B."/>
        </authorList>
    </citation>
    <scope>NUCLEOTIDE SEQUENCE</scope>
    <source>
        <strain evidence="1">Cty3u30</strain>
    </source>
</reference>
<proteinExistence type="predicted"/>